<name>A0A1W1UFD8_9BACT</name>
<gene>
    <name evidence="1" type="ORF">SAMN00120144_4229</name>
</gene>
<proteinExistence type="predicted"/>
<dbReference type="EMBL" id="FWWW01000011">
    <property type="protein sequence ID" value="SMB79815.1"/>
    <property type="molecule type" value="Genomic_DNA"/>
</dbReference>
<protein>
    <submittedName>
        <fullName evidence="1">Uncharacterized protein</fullName>
    </submittedName>
</protein>
<reference evidence="1 2" key="1">
    <citation type="submission" date="2017-04" db="EMBL/GenBank/DDBJ databases">
        <authorList>
            <person name="Afonso C.L."/>
            <person name="Miller P.J."/>
            <person name="Scott M.A."/>
            <person name="Spackman E."/>
            <person name="Goraichik I."/>
            <person name="Dimitrov K.M."/>
            <person name="Suarez D.L."/>
            <person name="Swayne D.E."/>
        </authorList>
    </citation>
    <scope>NUCLEOTIDE SEQUENCE [LARGE SCALE GENOMIC DNA]</scope>
    <source>
        <strain evidence="1 2">DSM 11622</strain>
    </source>
</reference>
<dbReference type="AlphaFoldDB" id="A0A1W1UFD8"/>
<evidence type="ECO:0000313" key="2">
    <source>
        <dbReference type="Proteomes" id="UP000192266"/>
    </source>
</evidence>
<sequence>MLLTSLAHALLGHLALRLLLQLRVEFLHQPVEALDLLVLGLAPLHPALQPERGQLRRKARLPIAPSTGLLAGYNK</sequence>
<evidence type="ECO:0000313" key="1">
    <source>
        <dbReference type="EMBL" id="SMB79815.1"/>
    </source>
</evidence>
<accession>A0A1W1UFD8</accession>
<keyword evidence="2" id="KW-1185">Reference proteome</keyword>
<dbReference type="Proteomes" id="UP000192266">
    <property type="component" value="Unassembled WGS sequence"/>
</dbReference>
<organism evidence="1 2">
    <name type="scientific">Hymenobacter roseosalivarius DSM 11622</name>
    <dbReference type="NCBI Taxonomy" id="645990"/>
    <lineage>
        <taxon>Bacteria</taxon>
        <taxon>Pseudomonadati</taxon>
        <taxon>Bacteroidota</taxon>
        <taxon>Cytophagia</taxon>
        <taxon>Cytophagales</taxon>
        <taxon>Hymenobacteraceae</taxon>
        <taxon>Hymenobacter</taxon>
    </lineage>
</organism>